<dbReference type="SUPFAM" id="SSF53850">
    <property type="entry name" value="Periplasmic binding protein-like II"/>
    <property type="match status" value="1"/>
</dbReference>
<evidence type="ECO:0000256" key="2">
    <source>
        <dbReference type="ARBA" id="ARBA00022448"/>
    </source>
</evidence>
<feature type="domain" description="Solute-binding protein family 5" evidence="4">
    <location>
        <begin position="163"/>
        <end position="539"/>
    </location>
</feature>
<evidence type="ECO:0000256" key="1">
    <source>
        <dbReference type="ARBA" id="ARBA00005695"/>
    </source>
</evidence>
<accession>A0A382AAS4</accession>
<dbReference type="Gene3D" id="3.10.105.10">
    <property type="entry name" value="Dipeptide-binding Protein, Domain 3"/>
    <property type="match status" value="1"/>
</dbReference>
<evidence type="ECO:0000256" key="3">
    <source>
        <dbReference type="ARBA" id="ARBA00022729"/>
    </source>
</evidence>
<comment type="similarity">
    <text evidence="1">Belongs to the bacterial solute-binding protein 5 family.</text>
</comment>
<keyword evidence="2" id="KW-0813">Transport</keyword>
<evidence type="ECO:0000313" key="5">
    <source>
        <dbReference type="EMBL" id="SVA98499.1"/>
    </source>
</evidence>
<dbReference type="PROSITE" id="PS01040">
    <property type="entry name" value="SBP_BACTERIAL_5"/>
    <property type="match status" value="1"/>
</dbReference>
<organism evidence="5">
    <name type="scientific">marine metagenome</name>
    <dbReference type="NCBI Taxonomy" id="408172"/>
    <lineage>
        <taxon>unclassified sequences</taxon>
        <taxon>metagenomes</taxon>
        <taxon>ecological metagenomes</taxon>
    </lineage>
</organism>
<dbReference type="InterPro" id="IPR030678">
    <property type="entry name" value="Peptide/Ni-bd"/>
</dbReference>
<dbReference type="GO" id="GO:0042597">
    <property type="term" value="C:periplasmic space"/>
    <property type="evidence" value="ECO:0007669"/>
    <property type="project" value="UniProtKB-ARBA"/>
</dbReference>
<proteinExistence type="inferred from homology"/>
<name>A0A382AAS4_9ZZZZ</name>
<dbReference type="AlphaFoldDB" id="A0A382AAS4"/>
<dbReference type="GO" id="GO:0043190">
    <property type="term" value="C:ATP-binding cassette (ABC) transporter complex"/>
    <property type="evidence" value="ECO:0007669"/>
    <property type="project" value="InterPro"/>
</dbReference>
<dbReference type="GO" id="GO:1904680">
    <property type="term" value="F:peptide transmembrane transporter activity"/>
    <property type="evidence" value="ECO:0007669"/>
    <property type="project" value="TreeGrafter"/>
</dbReference>
<dbReference type="PIRSF" id="PIRSF002741">
    <property type="entry name" value="MppA"/>
    <property type="match status" value="1"/>
</dbReference>
<dbReference type="EMBL" id="UINC01024581">
    <property type="protein sequence ID" value="SVA98499.1"/>
    <property type="molecule type" value="Genomic_DNA"/>
</dbReference>
<dbReference type="PANTHER" id="PTHR30290:SF9">
    <property type="entry name" value="OLIGOPEPTIDE-BINDING PROTEIN APPA"/>
    <property type="match status" value="1"/>
</dbReference>
<dbReference type="PANTHER" id="PTHR30290">
    <property type="entry name" value="PERIPLASMIC BINDING COMPONENT OF ABC TRANSPORTER"/>
    <property type="match status" value="1"/>
</dbReference>
<keyword evidence="3" id="KW-0732">Signal</keyword>
<dbReference type="InterPro" id="IPR000914">
    <property type="entry name" value="SBP_5_dom"/>
</dbReference>
<dbReference type="Gene3D" id="3.40.190.10">
    <property type="entry name" value="Periplasmic binding protein-like II"/>
    <property type="match status" value="1"/>
</dbReference>
<reference evidence="5" key="1">
    <citation type="submission" date="2018-05" db="EMBL/GenBank/DDBJ databases">
        <authorList>
            <person name="Lanie J.A."/>
            <person name="Ng W.-L."/>
            <person name="Kazmierczak K.M."/>
            <person name="Andrzejewski T.M."/>
            <person name="Davidsen T.M."/>
            <person name="Wayne K.J."/>
            <person name="Tettelin H."/>
            <person name="Glass J.I."/>
            <person name="Rusch D."/>
            <person name="Podicherti R."/>
            <person name="Tsui H.-C.T."/>
            <person name="Winkler M.E."/>
        </authorList>
    </citation>
    <scope>NUCLEOTIDE SEQUENCE</scope>
</reference>
<sequence length="625" mass="68734">MNLGRLLLGAIALLALSAVIACGGAEIREVEVVKIVEKEVPVEVIKEVAVEKIVKEIVTEVVTETVVQEVEVEVAGETVIKEVVKEVIVAVATPVVIHMDASLQGHMMKSSDDNPKRGGVVRTAGPVEMAHWDLGQGAPAYTGITNVYNNLTYRNLEKGLRGVVPDLATGWSTSEDGLTYTFTLRENAKWHDGVGFSGVDVMATFDRILNPTEGVNTAQLQQSFEAVEDIKMVDLYTVEFTLKRPTPWFIEVLGAAPHFGYPVIYPKHFLDLHDQNVRENIPPGTGAFKYKDRLPGEYLEMEANVDYWNPDLPYVDGIKAMHIPVWANRGAAVLTSIVDFTWNGNQETWGLAMEEPDKFHGSNPPINGVAPLWINNEKAPFDDPRVRRALQCGIDKDYARGVAGSIALPNYQARWLSQANPYAQSDAEIIQEECWRTDEAGRAADIKIAKDLLAAAGYADGFHIEAVGNNTPAGGEVYGVAMLQQLEEILGITSDIEIIERGVEGEALVDGQWHIIFATGIGSDVPDPTAQWNKIYRCDSPSNYYRYCNPEFDKQIIDRLLVEFDPAVRAQIFEQAADMLDANPPGIMISGGSGLPMGHVGVKGISIDNLGGYPWGRYETVWLDR</sequence>
<dbReference type="CDD" id="cd00995">
    <property type="entry name" value="PBP2_NikA_DppA_OppA_like"/>
    <property type="match status" value="1"/>
</dbReference>
<evidence type="ECO:0000259" key="4">
    <source>
        <dbReference type="Pfam" id="PF00496"/>
    </source>
</evidence>
<dbReference type="InterPro" id="IPR023765">
    <property type="entry name" value="SBP_5_CS"/>
</dbReference>
<dbReference type="PROSITE" id="PS51257">
    <property type="entry name" value="PROKAR_LIPOPROTEIN"/>
    <property type="match status" value="1"/>
</dbReference>
<dbReference type="Pfam" id="PF00496">
    <property type="entry name" value="SBP_bac_5"/>
    <property type="match status" value="1"/>
</dbReference>
<dbReference type="InterPro" id="IPR039424">
    <property type="entry name" value="SBP_5"/>
</dbReference>
<gene>
    <name evidence="5" type="ORF">METZ01_LOCUS151353</name>
</gene>
<dbReference type="GO" id="GO:0015833">
    <property type="term" value="P:peptide transport"/>
    <property type="evidence" value="ECO:0007669"/>
    <property type="project" value="TreeGrafter"/>
</dbReference>
<protein>
    <recommendedName>
        <fullName evidence="4">Solute-binding protein family 5 domain-containing protein</fullName>
    </recommendedName>
</protein>